<keyword evidence="3" id="KW-1185">Reference proteome</keyword>
<gene>
    <name evidence="2" type="ORF">L9F63_007926</name>
</gene>
<dbReference type="EMBL" id="JASPKZ010010253">
    <property type="protein sequence ID" value="KAJ9574907.1"/>
    <property type="molecule type" value="Genomic_DNA"/>
</dbReference>
<dbReference type="AlphaFoldDB" id="A0AAD7Z788"/>
<feature type="non-terminal residue" evidence="2">
    <location>
        <position position="1"/>
    </location>
</feature>
<feature type="non-terminal residue" evidence="2">
    <location>
        <position position="81"/>
    </location>
</feature>
<evidence type="ECO:0000256" key="1">
    <source>
        <dbReference type="SAM" id="Phobius"/>
    </source>
</evidence>
<keyword evidence="1" id="KW-1133">Transmembrane helix</keyword>
<reference evidence="2" key="1">
    <citation type="journal article" date="2023" name="IScience">
        <title>Live-bearing cockroach genome reveals convergent evolutionary mechanisms linked to viviparity in insects and beyond.</title>
        <authorList>
            <person name="Fouks B."/>
            <person name="Harrison M.C."/>
            <person name="Mikhailova A.A."/>
            <person name="Marchal E."/>
            <person name="English S."/>
            <person name="Carruthers M."/>
            <person name="Jennings E.C."/>
            <person name="Chiamaka E.L."/>
            <person name="Frigard R.A."/>
            <person name="Pippel M."/>
            <person name="Attardo G.M."/>
            <person name="Benoit J.B."/>
            <person name="Bornberg-Bauer E."/>
            <person name="Tobe S.S."/>
        </authorList>
    </citation>
    <scope>NUCLEOTIDE SEQUENCE</scope>
    <source>
        <strain evidence="2">Stay&amp;Tobe</strain>
    </source>
</reference>
<evidence type="ECO:0000313" key="2">
    <source>
        <dbReference type="EMBL" id="KAJ9574907.1"/>
    </source>
</evidence>
<protein>
    <submittedName>
        <fullName evidence="2">Uncharacterized protein</fullName>
    </submittedName>
</protein>
<reference evidence="2" key="2">
    <citation type="submission" date="2023-05" db="EMBL/GenBank/DDBJ databases">
        <authorList>
            <person name="Fouks B."/>
        </authorList>
    </citation>
    <scope>NUCLEOTIDE SEQUENCE</scope>
    <source>
        <strain evidence="2">Stay&amp;Tobe</strain>
        <tissue evidence="2">Testes</tissue>
    </source>
</reference>
<evidence type="ECO:0000313" key="3">
    <source>
        <dbReference type="Proteomes" id="UP001233999"/>
    </source>
</evidence>
<keyword evidence="1" id="KW-0472">Membrane</keyword>
<name>A0AAD7Z788_DIPPU</name>
<feature type="transmembrane region" description="Helical" evidence="1">
    <location>
        <begin position="21"/>
        <end position="38"/>
    </location>
</feature>
<keyword evidence="1" id="KW-0812">Transmembrane</keyword>
<accession>A0AAD7Z788</accession>
<dbReference type="Proteomes" id="UP001233999">
    <property type="component" value="Unassembled WGS sequence"/>
</dbReference>
<proteinExistence type="predicted"/>
<organism evidence="2 3">
    <name type="scientific">Diploptera punctata</name>
    <name type="common">Pacific beetle cockroach</name>
    <dbReference type="NCBI Taxonomy" id="6984"/>
    <lineage>
        <taxon>Eukaryota</taxon>
        <taxon>Metazoa</taxon>
        <taxon>Ecdysozoa</taxon>
        <taxon>Arthropoda</taxon>
        <taxon>Hexapoda</taxon>
        <taxon>Insecta</taxon>
        <taxon>Pterygota</taxon>
        <taxon>Neoptera</taxon>
        <taxon>Polyneoptera</taxon>
        <taxon>Dictyoptera</taxon>
        <taxon>Blattodea</taxon>
        <taxon>Blaberoidea</taxon>
        <taxon>Blaberidae</taxon>
        <taxon>Diplopterinae</taxon>
        <taxon>Diploptera</taxon>
    </lineage>
</organism>
<comment type="caution">
    <text evidence="2">The sequence shown here is derived from an EMBL/GenBank/DDBJ whole genome shotgun (WGS) entry which is preliminary data.</text>
</comment>
<sequence>FTFRGMLTMKMIFRECCKLKFKIIWAYFTSIVGSFRFIENMSETGKENYPIDVNVIVIEHENAPKEEELSRHEECLLIFFF</sequence>